<dbReference type="EMBL" id="JAMQJY010000008">
    <property type="protein sequence ID" value="MCM2677997.1"/>
    <property type="molecule type" value="Genomic_DNA"/>
</dbReference>
<reference evidence="3" key="1">
    <citation type="submission" date="2022-06" db="EMBL/GenBank/DDBJ databases">
        <title>Alkalicoccobacillus porphyridii sp. nov., isolated from a marine red alga, Porphyridium purpureum and reclassification of Shouchella plakortidis and Shouchella gibsonii as Alkalicoccobacillus plakortidis comb. nov. and Alkalicoccobacillus gibsonii comb. nov.</title>
        <authorList>
            <person name="Kim K.H."/>
            <person name="Lee J.K."/>
            <person name="Han D.M."/>
            <person name="Baek J.H."/>
            <person name="Jeon C.O."/>
        </authorList>
    </citation>
    <scope>NUCLEOTIDE SEQUENCE</scope>
    <source>
        <strain evidence="3">DSM 19153</strain>
    </source>
</reference>
<keyword evidence="4" id="KW-1185">Reference proteome</keyword>
<gene>
    <name evidence="3" type="ORF">NDM98_23005</name>
</gene>
<sequence>MKAILFDFDGTLAHTLPVCFEAFQEVFRRFDERELTNEDIISMFGPSETGIIRENLKHTDSSSAIELYYTVYSETHDKLVPHSPEIIELLGDLRRKGYQLGIVTGKAQRSLDLSLEALKMTSYFDVVITGDDVTNAKPHPEGIQQAMKRLGVTNEDTIYLGDSDADILAGIDAGVRTVGVYWLPDYQPTFTQKPDVVCNKTTQLLTSFGIE</sequence>
<accession>A0ABT0XRS0</accession>
<dbReference type="SFLD" id="SFLDG01129">
    <property type="entry name" value="C1.5:_HAD__Beta-PGM__Phosphata"/>
    <property type="match status" value="1"/>
</dbReference>
<evidence type="ECO:0000313" key="4">
    <source>
        <dbReference type="Proteomes" id="UP001203665"/>
    </source>
</evidence>
<dbReference type="GO" id="GO:0016787">
    <property type="term" value="F:hydrolase activity"/>
    <property type="evidence" value="ECO:0007669"/>
    <property type="project" value="UniProtKB-KW"/>
</dbReference>
<dbReference type="InterPro" id="IPR023198">
    <property type="entry name" value="PGP-like_dom2"/>
</dbReference>
<proteinExistence type="predicted"/>
<dbReference type="Proteomes" id="UP001203665">
    <property type="component" value="Unassembled WGS sequence"/>
</dbReference>
<evidence type="ECO:0000256" key="2">
    <source>
        <dbReference type="ARBA" id="ARBA00022842"/>
    </source>
</evidence>
<name>A0ABT0XRS0_9BACI</name>
<dbReference type="SUPFAM" id="SSF56784">
    <property type="entry name" value="HAD-like"/>
    <property type="match status" value="1"/>
</dbReference>
<dbReference type="SFLD" id="SFLDG01135">
    <property type="entry name" value="C1.5.6:_HAD__Beta-PGM__Phospha"/>
    <property type="match status" value="1"/>
</dbReference>
<evidence type="ECO:0000313" key="3">
    <source>
        <dbReference type="EMBL" id="MCM2677997.1"/>
    </source>
</evidence>
<dbReference type="PANTHER" id="PTHR43434">
    <property type="entry name" value="PHOSPHOGLYCOLATE PHOSPHATASE"/>
    <property type="match status" value="1"/>
</dbReference>
<dbReference type="Gene3D" id="3.40.50.1000">
    <property type="entry name" value="HAD superfamily/HAD-like"/>
    <property type="match status" value="1"/>
</dbReference>
<organism evidence="3 4">
    <name type="scientific">Alkalicoccobacillus plakortidis</name>
    <dbReference type="NCBI Taxonomy" id="444060"/>
    <lineage>
        <taxon>Bacteria</taxon>
        <taxon>Bacillati</taxon>
        <taxon>Bacillota</taxon>
        <taxon>Bacilli</taxon>
        <taxon>Bacillales</taxon>
        <taxon>Bacillaceae</taxon>
        <taxon>Alkalicoccobacillus</taxon>
    </lineage>
</organism>
<dbReference type="NCBIfam" id="TIGR01549">
    <property type="entry name" value="HAD-SF-IA-v1"/>
    <property type="match status" value="1"/>
</dbReference>
<dbReference type="RefSeq" id="WP_251611846.1">
    <property type="nucleotide sequence ID" value="NZ_JAMQJY010000008.1"/>
</dbReference>
<dbReference type="Gene3D" id="1.10.150.240">
    <property type="entry name" value="Putative phosphatase, domain 2"/>
    <property type="match status" value="1"/>
</dbReference>
<dbReference type="PANTHER" id="PTHR43434:SF1">
    <property type="entry name" value="PHOSPHOGLYCOLATE PHOSPHATASE"/>
    <property type="match status" value="1"/>
</dbReference>
<keyword evidence="2" id="KW-0460">Magnesium</keyword>
<dbReference type="SFLD" id="SFLDS00003">
    <property type="entry name" value="Haloacid_Dehalogenase"/>
    <property type="match status" value="1"/>
</dbReference>
<dbReference type="NCBIfam" id="TIGR01509">
    <property type="entry name" value="HAD-SF-IA-v3"/>
    <property type="match status" value="1"/>
</dbReference>
<dbReference type="InterPro" id="IPR023214">
    <property type="entry name" value="HAD_sf"/>
</dbReference>
<protein>
    <submittedName>
        <fullName evidence="3">HAD family hydrolase</fullName>
    </submittedName>
</protein>
<dbReference type="InterPro" id="IPR036412">
    <property type="entry name" value="HAD-like_sf"/>
</dbReference>
<keyword evidence="1 3" id="KW-0378">Hydrolase</keyword>
<dbReference type="Pfam" id="PF13419">
    <property type="entry name" value="HAD_2"/>
    <property type="match status" value="1"/>
</dbReference>
<evidence type="ECO:0000256" key="1">
    <source>
        <dbReference type="ARBA" id="ARBA00022801"/>
    </source>
</evidence>
<dbReference type="InterPro" id="IPR006439">
    <property type="entry name" value="HAD-SF_hydro_IA"/>
</dbReference>
<comment type="caution">
    <text evidence="3">The sequence shown here is derived from an EMBL/GenBank/DDBJ whole genome shotgun (WGS) entry which is preliminary data.</text>
</comment>
<dbReference type="InterPro" id="IPR041492">
    <property type="entry name" value="HAD_2"/>
</dbReference>
<dbReference type="InterPro" id="IPR050155">
    <property type="entry name" value="HAD-like_hydrolase_sf"/>
</dbReference>